<dbReference type="GeneID" id="36528948"/>
<accession>A0A2I1BVY9</accession>
<dbReference type="VEuPathDB" id="FungiDB:P174DRAFT_300531"/>
<evidence type="ECO:0000313" key="1">
    <source>
        <dbReference type="EMBL" id="PKX89549.1"/>
    </source>
</evidence>
<organism evidence="1 2">
    <name type="scientific">Aspergillus novofumigatus (strain IBT 16806)</name>
    <dbReference type="NCBI Taxonomy" id="1392255"/>
    <lineage>
        <taxon>Eukaryota</taxon>
        <taxon>Fungi</taxon>
        <taxon>Dikarya</taxon>
        <taxon>Ascomycota</taxon>
        <taxon>Pezizomycotina</taxon>
        <taxon>Eurotiomycetes</taxon>
        <taxon>Eurotiomycetidae</taxon>
        <taxon>Eurotiales</taxon>
        <taxon>Aspergillaceae</taxon>
        <taxon>Aspergillus</taxon>
        <taxon>Aspergillus subgen. Fumigati</taxon>
    </lineage>
</organism>
<keyword evidence="2" id="KW-1185">Reference proteome</keyword>
<dbReference type="Proteomes" id="UP000234474">
    <property type="component" value="Unassembled WGS sequence"/>
</dbReference>
<protein>
    <submittedName>
        <fullName evidence="1">Uncharacterized protein</fullName>
    </submittedName>
</protein>
<dbReference type="EMBL" id="MSZS01000009">
    <property type="protein sequence ID" value="PKX89549.1"/>
    <property type="molecule type" value="Genomic_DNA"/>
</dbReference>
<dbReference type="AlphaFoldDB" id="A0A2I1BVY9"/>
<evidence type="ECO:0000313" key="2">
    <source>
        <dbReference type="Proteomes" id="UP000234474"/>
    </source>
</evidence>
<proteinExistence type="predicted"/>
<reference evidence="2" key="1">
    <citation type="journal article" date="2018" name="Proc. Natl. Acad. Sci. U.S.A.">
        <title>Linking secondary metabolites to gene clusters through genome sequencing of six diverse Aspergillus species.</title>
        <authorList>
            <person name="Kaerboelling I."/>
            <person name="Vesth T.C."/>
            <person name="Frisvad J.C."/>
            <person name="Nybo J.L."/>
            <person name="Theobald S."/>
            <person name="Kuo A."/>
            <person name="Bowyer P."/>
            <person name="Matsuda Y."/>
            <person name="Mondo S."/>
            <person name="Lyhne E.K."/>
            <person name="Kogle M.E."/>
            <person name="Clum A."/>
            <person name="Lipzen A."/>
            <person name="Salamov A."/>
            <person name="Ngan C.Y."/>
            <person name="Daum C."/>
            <person name="Chiniquy J."/>
            <person name="Barry K."/>
            <person name="LaButti K."/>
            <person name="Haridas S."/>
            <person name="Simmons B.A."/>
            <person name="Magnuson J.K."/>
            <person name="Mortensen U.H."/>
            <person name="Larsen T.O."/>
            <person name="Grigoriev I.V."/>
            <person name="Baker S.E."/>
            <person name="Andersen M.R."/>
        </authorList>
    </citation>
    <scope>NUCLEOTIDE SEQUENCE [LARGE SCALE GENOMIC DNA]</scope>
    <source>
        <strain evidence="2">IBT 16806</strain>
    </source>
</reference>
<sequence>MPNPSDNESRGETEGAECDIKALWGKLEPLISRFPVRLQRDIASAQRTSRLISQSYHALDDQITRTKCRAIRDTSILRISFAQAMKPLISLVLGGHFSYGLFMQLCQCLANQQYTCTAVKTKETHAASIPTAAFPGFIPMSKGANIPAQAQGCTCPGSRLDSSLEHEVERTGKQIGCTWCLHINYMRQRKPVCLPILRPSLIQWNCKACKVPLCPPHSRSTWWEDFHSWVE</sequence>
<comment type="caution">
    <text evidence="1">The sequence shown here is derived from an EMBL/GenBank/DDBJ whole genome shotgun (WGS) entry which is preliminary data.</text>
</comment>
<dbReference type="RefSeq" id="XP_024678144.1">
    <property type="nucleotide sequence ID" value="XM_024821622.1"/>
</dbReference>
<gene>
    <name evidence="1" type="ORF">P174DRAFT_300531</name>
</gene>
<name>A0A2I1BVY9_ASPN1</name>